<evidence type="ECO:0000259" key="4">
    <source>
        <dbReference type="PROSITE" id="PS50835"/>
    </source>
</evidence>
<dbReference type="InterPro" id="IPR007110">
    <property type="entry name" value="Ig-like_dom"/>
</dbReference>
<dbReference type="AlphaFoldDB" id="A0A158RCZ6"/>
<dbReference type="GO" id="GO:0007156">
    <property type="term" value="P:homophilic cell adhesion via plasma membrane adhesion molecules"/>
    <property type="evidence" value="ECO:0007669"/>
    <property type="project" value="TreeGrafter"/>
</dbReference>
<dbReference type="Pfam" id="PF13927">
    <property type="entry name" value="Ig_3"/>
    <property type="match status" value="1"/>
</dbReference>
<dbReference type="GO" id="GO:0070593">
    <property type="term" value="P:dendrite self-avoidance"/>
    <property type="evidence" value="ECO:0007669"/>
    <property type="project" value="TreeGrafter"/>
</dbReference>
<dbReference type="WBParaSite" id="TCLT_0000949201-mRNA-1">
    <property type="protein sequence ID" value="TCLT_0000949201-mRNA-1"/>
    <property type="gene ID" value="TCLT_0000949201"/>
</dbReference>
<feature type="domain" description="Ig-like" evidence="4">
    <location>
        <begin position="98"/>
        <end position="188"/>
    </location>
</feature>
<name>A0A158RCZ6_THECL</name>
<keyword evidence="3" id="KW-0812">Transmembrane</keyword>
<dbReference type="STRING" id="103827.A0A158RCZ6"/>
<dbReference type="InterPro" id="IPR003598">
    <property type="entry name" value="Ig_sub2"/>
</dbReference>
<feature type="transmembrane region" description="Helical" evidence="3">
    <location>
        <begin position="213"/>
        <end position="238"/>
    </location>
</feature>
<dbReference type="GO" id="GO:0098632">
    <property type="term" value="F:cell-cell adhesion mediator activity"/>
    <property type="evidence" value="ECO:0007669"/>
    <property type="project" value="TreeGrafter"/>
</dbReference>
<dbReference type="PANTHER" id="PTHR10075:SF100">
    <property type="entry name" value="FASCICLIN-2"/>
    <property type="match status" value="1"/>
</dbReference>
<dbReference type="GO" id="GO:0005886">
    <property type="term" value="C:plasma membrane"/>
    <property type="evidence" value="ECO:0007669"/>
    <property type="project" value="TreeGrafter"/>
</dbReference>
<keyword evidence="3" id="KW-0472">Membrane</keyword>
<dbReference type="InterPro" id="IPR013783">
    <property type="entry name" value="Ig-like_fold"/>
</dbReference>
<dbReference type="OMA" id="TTALMCE"/>
<proteinExistence type="predicted"/>
<evidence type="ECO:0000313" key="7">
    <source>
        <dbReference type="WBParaSite" id="TCLT_0000949201-mRNA-1"/>
    </source>
</evidence>
<sequence>MLIPRSSTTALMCEPLFAGTSSKAQWFHDGIFVSNVSRTSNAILHNRTYVFEQTVPNVGFLIITNITLDDEGDYWCRADNGEEGEISHIIIAYINSFPNYSKPIFYPPKAYLGQYLIATCPTTEAFPAPTLTWLLNGKAIDLSTRRIVQSFNGSLKILQILHQDIGLYECILTNFAGRTSAKAFLELTQQPVNEHFNGVLFTKACQNPFRSGFLWFLIGCFVTCCGVLLYLICAMALIRSGSRYKRSLYPSPLIHNYPNLAPGFRKVVVHASDMRQNLIATTPN</sequence>
<dbReference type="GO" id="GO:0007411">
    <property type="term" value="P:axon guidance"/>
    <property type="evidence" value="ECO:0007669"/>
    <property type="project" value="TreeGrafter"/>
</dbReference>
<dbReference type="PANTHER" id="PTHR10075">
    <property type="entry name" value="BASIGIN RELATED"/>
    <property type="match status" value="1"/>
</dbReference>
<protein>
    <submittedName>
        <fullName evidence="7">Ig-like domain-containing protein</fullName>
    </submittedName>
</protein>
<keyword evidence="2" id="KW-0393">Immunoglobulin domain</keyword>
<feature type="domain" description="Ig-like" evidence="4">
    <location>
        <begin position="1"/>
        <end position="87"/>
    </location>
</feature>
<keyword evidence="3" id="KW-1133">Transmembrane helix</keyword>
<keyword evidence="6" id="KW-1185">Reference proteome</keyword>
<reference evidence="7" key="1">
    <citation type="submission" date="2016-04" db="UniProtKB">
        <authorList>
            <consortium name="WormBaseParasite"/>
        </authorList>
    </citation>
    <scope>IDENTIFICATION</scope>
</reference>
<dbReference type="PROSITE" id="PS50835">
    <property type="entry name" value="IG_LIKE"/>
    <property type="match status" value="2"/>
</dbReference>
<dbReference type="SUPFAM" id="SSF48726">
    <property type="entry name" value="Immunoglobulin"/>
    <property type="match status" value="2"/>
</dbReference>
<dbReference type="SMART" id="SM00408">
    <property type="entry name" value="IGc2"/>
    <property type="match status" value="2"/>
</dbReference>
<dbReference type="CDD" id="cd00096">
    <property type="entry name" value="Ig"/>
    <property type="match status" value="1"/>
</dbReference>
<dbReference type="EMBL" id="UYYF01004807">
    <property type="protein sequence ID" value="VDN07115.1"/>
    <property type="molecule type" value="Genomic_DNA"/>
</dbReference>
<evidence type="ECO:0000313" key="5">
    <source>
        <dbReference type="EMBL" id="VDN07115.1"/>
    </source>
</evidence>
<dbReference type="OrthoDB" id="10010359at2759"/>
<evidence type="ECO:0000313" key="6">
    <source>
        <dbReference type="Proteomes" id="UP000276776"/>
    </source>
</evidence>
<gene>
    <name evidence="5" type="ORF">TCLT_LOCUS9481</name>
</gene>
<reference evidence="5 6" key="2">
    <citation type="submission" date="2018-11" db="EMBL/GenBank/DDBJ databases">
        <authorList>
            <consortium name="Pathogen Informatics"/>
        </authorList>
    </citation>
    <scope>NUCLEOTIDE SEQUENCE [LARGE SCALE GENOMIC DNA]</scope>
</reference>
<dbReference type="GO" id="GO:0030424">
    <property type="term" value="C:axon"/>
    <property type="evidence" value="ECO:0007669"/>
    <property type="project" value="TreeGrafter"/>
</dbReference>
<dbReference type="Proteomes" id="UP000276776">
    <property type="component" value="Unassembled WGS sequence"/>
</dbReference>
<keyword evidence="1" id="KW-0677">Repeat</keyword>
<dbReference type="InterPro" id="IPR036179">
    <property type="entry name" value="Ig-like_dom_sf"/>
</dbReference>
<evidence type="ECO:0000256" key="2">
    <source>
        <dbReference type="ARBA" id="ARBA00023319"/>
    </source>
</evidence>
<organism evidence="7">
    <name type="scientific">Thelazia callipaeda</name>
    <name type="common">Oriental eyeworm</name>
    <name type="synonym">Parasitic nematode</name>
    <dbReference type="NCBI Taxonomy" id="103827"/>
    <lineage>
        <taxon>Eukaryota</taxon>
        <taxon>Metazoa</taxon>
        <taxon>Ecdysozoa</taxon>
        <taxon>Nematoda</taxon>
        <taxon>Chromadorea</taxon>
        <taxon>Rhabditida</taxon>
        <taxon>Spirurina</taxon>
        <taxon>Spiruromorpha</taxon>
        <taxon>Thelazioidea</taxon>
        <taxon>Thelaziidae</taxon>
        <taxon>Thelazia</taxon>
    </lineage>
</organism>
<evidence type="ECO:0000256" key="1">
    <source>
        <dbReference type="ARBA" id="ARBA00022737"/>
    </source>
</evidence>
<evidence type="ECO:0000256" key="3">
    <source>
        <dbReference type="SAM" id="Phobius"/>
    </source>
</evidence>
<dbReference type="Gene3D" id="2.60.40.10">
    <property type="entry name" value="Immunoglobulins"/>
    <property type="match status" value="2"/>
</dbReference>
<accession>A0A158RCZ6</accession>